<dbReference type="Pfam" id="PF20464">
    <property type="entry name" value="MmeI_N"/>
    <property type="match status" value="1"/>
</dbReference>
<dbReference type="Pfam" id="PF20465">
    <property type="entry name" value="MmeI_hel"/>
    <property type="match status" value="1"/>
</dbReference>
<evidence type="ECO:0000259" key="8">
    <source>
        <dbReference type="Pfam" id="PF20466"/>
    </source>
</evidence>
<dbReference type="InterPro" id="IPR046819">
    <property type="entry name" value="MmeI_hel"/>
</dbReference>
<dbReference type="SUPFAM" id="SSF53335">
    <property type="entry name" value="S-adenosyl-L-methionine-dependent methyltransferases"/>
    <property type="match status" value="1"/>
</dbReference>
<evidence type="ECO:0000256" key="5">
    <source>
        <dbReference type="SAM" id="MobiDB-lite"/>
    </source>
</evidence>
<dbReference type="PATRIC" id="fig|1340495.3.peg.1925"/>
<dbReference type="Pfam" id="PF20467">
    <property type="entry name" value="MmeI_C"/>
    <property type="match status" value="1"/>
</dbReference>
<evidence type="ECO:0000256" key="4">
    <source>
        <dbReference type="ARBA" id="ARBA00047942"/>
    </source>
</evidence>
<evidence type="ECO:0000259" key="6">
    <source>
        <dbReference type="Pfam" id="PF20464"/>
    </source>
</evidence>
<dbReference type="PANTHER" id="PTHR33841:SF1">
    <property type="entry name" value="DNA METHYLTRANSFERASE A"/>
    <property type="match status" value="1"/>
</dbReference>
<feature type="compositionally biased region" description="Polar residues" evidence="5">
    <location>
        <begin position="1"/>
        <end position="16"/>
    </location>
</feature>
<organism evidence="11 12">
    <name type="scientific">Limosilactobacillus reuteri I5007</name>
    <dbReference type="NCBI Taxonomy" id="1340495"/>
    <lineage>
        <taxon>Bacteria</taxon>
        <taxon>Bacillati</taxon>
        <taxon>Bacillota</taxon>
        <taxon>Bacilli</taxon>
        <taxon>Lactobacillales</taxon>
        <taxon>Lactobacillaceae</taxon>
        <taxon>Limosilactobacillus</taxon>
    </lineage>
</organism>
<evidence type="ECO:0000256" key="1">
    <source>
        <dbReference type="ARBA" id="ARBA00011900"/>
    </source>
</evidence>
<geneLocation type="plasmid" evidence="11 12">
    <name>pLRI01</name>
</geneLocation>
<comment type="catalytic activity">
    <reaction evidence="4">
        <text>a 2'-deoxyadenosine in DNA + S-adenosyl-L-methionine = an N(6)-methyl-2'-deoxyadenosine in DNA + S-adenosyl-L-homocysteine + H(+)</text>
        <dbReference type="Rhea" id="RHEA:15197"/>
        <dbReference type="Rhea" id="RHEA-COMP:12418"/>
        <dbReference type="Rhea" id="RHEA-COMP:12419"/>
        <dbReference type="ChEBI" id="CHEBI:15378"/>
        <dbReference type="ChEBI" id="CHEBI:57856"/>
        <dbReference type="ChEBI" id="CHEBI:59789"/>
        <dbReference type="ChEBI" id="CHEBI:90615"/>
        <dbReference type="ChEBI" id="CHEBI:90616"/>
        <dbReference type="EC" id="2.1.1.72"/>
    </reaction>
</comment>
<dbReference type="AlphaFoldDB" id="R9WLY0"/>
<keyword evidence="11" id="KW-0614">Plasmid</keyword>
<evidence type="ECO:0000313" key="12">
    <source>
        <dbReference type="Proteomes" id="UP000014360"/>
    </source>
</evidence>
<evidence type="ECO:0000313" key="11">
    <source>
        <dbReference type="EMBL" id="AGO00133.1"/>
    </source>
</evidence>
<feature type="region of interest" description="Disordered" evidence="5">
    <location>
        <begin position="1"/>
        <end position="21"/>
    </location>
</feature>
<feature type="domain" description="MmeI-like N-terminal" evidence="6">
    <location>
        <begin position="28"/>
        <end position="213"/>
    </location>
</feature>
<protein>
    <recommendedName>
        <fullName evidence="1">site-specific DNA-methyltransferase (adenine-specific)</fullName>
        <ecNumber evidence="1">2.1.1.72</ecNumber>
    </recommendedName>
</protein>
<feature type="domain" description="MmeI-like helicase spacer" evidence="7">
    <location>
        <begin position="229"/>
        <end position="306"/>
    </location>
</feature>
<dbReference type="Pfam" id="PF20473">
    <property type="entry name" value="MmeI_Mtase"/>
    <property type="match status" value="1"/>
</dbReference>
<dbReference type="InterPro" id="IPR046816">
    <property type="entry name" value="MmeI_Mtase"/>
</dbReference>
<gene>
    <name evidence="11" type="ORF">LRI_1923</name>
</gene>
<dbReference type="InterPro" id="IPR046818">
    <property type="entry name" value="MmeI_C"/>
</dbReference>
<dbReference type="REBASE" id="78911">
    <property type="entry name" value="Lre5007ORF1923P"/>
</dbReference>
<reference evidence="11 12" key="1">
    <citation type="submission" date="2013-06" db="EMBL/GenBank/DDBJ databases">
        <title>The Complete Genome Sequence of Lactobacillus reuteri I5007, a Probiotic Strain Isolated from Healthy Pig.</title>
        <authorList>
            <person name="Hou C."/>
            <person name="Qiao S."/>
            <person name="Zeng X."/>
            <person name="Ma X."/>
            <person name="Yang F."/>
        </authorList>
    </citation>
    <scope>NUCLEOTIDE SEQUENCE [LARGE SCALE GENOMIC DNA]</scope>
    <source>
        <strain evidence="11 12">I5007</strain>
        <plasmid evidence="11 12">pLRI01</plasmid>
    </source>
</reference>
<dbReference type="GO" id="GO:0009007">
    <property type="term" value="F:site-specific DNA-methyltransferase (adenine-specific) activity"/>
    <property type="evidence" value="ECO:0007669"/>
    <property type="project" value="UniProtKB-EC"/>
</dbReference>
<feature type="domain" description="MmeI-like target recognition" evidence="8">
    <location>
        <begin position="679"/>
        <end position="878"/>
    </location>
</feature>
<dbReference type="KEGG" id="lrt:LRI_1923"/>
<dbReference type="InterPro" id="IPR029063">
    <property type="entry name" value="SAM-dependent_MTases_sf"/>
</dbReference>
<dbReference type="InterPro" id="IPR046817">
    <property type="entry name" value="MmeI_N"/>
</dbReference>
<keyword evidence="3" id="KW-0808">Transferase</keyword>
<dbReference type="Proteomes" id="UP000014360">
    <property type="component" value="Plasmid pLRI01"/>
</dbReference>
<dbReference type="EC" id="2.1.1.72" evidence="1"/>
<proteinExistence type="predicted"/>
<keyword evidence="2" id="KW-0489">Methyltransferase</keyword>
<dbReference type="HOGENOM" id="CLU_005831_3_0_9"/>
<evidence type="ECO:0000256" key="2">
    <source>
        <dbReference type="ARBA" id="ARBA00022603"/>
    </source>
</evidence>
<dbReference type="PANTHER" id="PTHR33841">
    <property type="entry name" value="DNA METHYLTRANSFERASE YEEA-RELATED"/>
    <property type="match status" value="1"/>
</dbReference>
<dbReference type="RefSeq" id="WP_016497286.1">
    <property type="nucleotide sequence ID" value="NC_021503.1"/>
</dbReference>
<name>R9WLY0_LIMRT</name>
<evidence type="ECO:0000256" key="3">
    <source>
        <dbReference type="ARBA" id="ARBA00022679"/>
    </source>
</evidence>
<dbReference type="GO" id="GO:0032259">
    <property type="term" value="P:methylation"/>
    <property type="evidence" value="ECO:0007669"/>
    <property type="project" value="UniProtKB-KW"/>
</dbReference>
<dbReference type="InterPro" id="IPR050953">
    <property type="entry name" value="N4_N6_ade-DNA_methylase"/>
</dbReference>
<dbReference type="Gene3D" id="3.40.50.150">
    <property type="entry name" value="Vaccinia Virus protein VP39"/>
    <property type="match status" value="1"/>
</dbReference>
<dbReference type="EMBL" id="CP006012">
    <property type="protein sequence ID" value="AGO00133.1"/>
    <property type="molecule type" value="Genomic_DNA"/>
</dbReference>
<dbReference type="Pfam" id="PF20466">
    <property type="entry name" value="MmeI_TRD"/>
    <property type="match status" value="1"/>
</dbReference>
<evidence type="ECO:0000259" key="9">
    <source>
        <dbReference type="Pfam" id="PF20467"/>
    </source>
</evidence>
<accession>R9WLY0</accession>
<dbReference type="InterPro" id="IPR046820">
    <property type="entry name" value="MmeI_TRD"/>
</dbReference>
<feature type="domain" description="MmeI-like C-terminal" evidence="9">
    <location>
        <begin position="880"/>
        <end position="959"/>
    </location>
</feature>
<feature type="domain" description="MmeI-like DNA-methyltransferase" evidence="10">
    <location>
        <begin position="395"/>
        <end position="660"/>
    </location>
</feature>
<evidence type="ECO:0000259" key="7">
    <source>
        <dbReference type="Pfam" id="PF20465"/>
    </source>
</evidence>
<sequence length="961" mass="110809">MAKSSTQTFYGTNNRKNQTHKTRRQVVEEFVDEWVDKDNNGIIKEDANRQPFIDDLLRRVCGIEQPTQYIQYEKDVQVKADGEVTTRRIDGYIPSTRVMWEMKGSNKKDLTKPIVQSGGDMLTPYEQAKRYANFLPQNEQPRWIVISNFVEIDIHDMNMPLADPKVIMLKDLATNYKALDFMVDTNQQQIIDEKQLSVDAGNLVAKIYDELSKAYSLHANIDDPKIQSSLNMLIVRLVFLLYADDTGILGQENMFQNFLERREPRDIRPALITLFETLDKDPEKGERDEFLDQEYLQFKYVNGGMFSNENVIIPQFTQELKDLIVNEAGKGFNWSSISPTIFGAVFESTLNSKLRRSGGMHYTSIENIHKVIDPLFLDDLRAEFDKIQNMPNVNQRVNAAREFQDKIAKLKFLDPACGSGNFLTETYLSLRKLENECLRIIVGNNMLLNTDSDIRVKVKIQNYYGIEINDFAVSVARTAMWIAESQMWEQSQDIIYSQDDFLPLDSNDSIYEGNALRMDWTDIVKPYELNYIMGNPPFIGYSHQSKEQKADLKTVCINKKGKTIPNVGKIDYVAGWYYKTARFIQATTIGASFVSTNSVSQGDQVYPIWKSLLEDYNLNILFAYTQFNWMNEAKNKAQVHVVIIAFDCLANKNHKVKTIFTNDQIINVKHISPYLKELPDILVKARTNPLLDIPKMVTGNRPADGGALILTPQEKDELIAKEPKTQKWIKHFVGAQEYLRNKQRYCLWLVGISPRELNEMPLVKCRVEMCKQNRLKGAPDRVKLAQTPWLFREQQNPQSYMIVPLVSSYNRKYIPIGYLGGNYIPSNRVTIIPDATKYELGVLESSTHMAWMKTVTGRMEIDFNYSKKIVYNCFPWPEVDDEQKQRISETAQDILNARKLYPDSSLADLYDPLTMPIELRKAHEANDKAVLKAYGLKPSATEQEIVQHLFKMYEELTKTED</sequence>
<evidence type="ECO:0000259" key="10">
    <source>
        <dbReference type="Pfam" id="PF20473"/>
    </source>
</evidence>